<dbReference type="PANTHER" id="PTHR11108:SF1">
    <property type="entry name" value="FERROCHELATASE, MITOCHONDRIAL"/>
    <property type="match status" value="1"/>
</dbReference>
<name>A0A4Z1R6L9_9GAMM</name>
<dbReference type="HAMAP" id="MF_00323">
    <property type="entry name" value="Ferrochelatase"/>
    <property type="match status" value="1"/>
</dbReference>
<dbReference type="Gene3D" id="3.40.50.1400">
    <property type="match status" value="2"/>
</dbReference>
<dbReference type="InterPro" id="IPR033644">
    <property type="entry name" value="Ferrochelatase_C"/>
</dbReference>
<evidence type="ECO:0000256" key="10">
    <source>
        <dbReference type="RuleBase" id="RU000607"/>
    </source>
</evidence>
<dbReference type="Proteomes" id="UP000298681">
    <property type="component" value="Unassembled WGS sequence"/>
</dbReference>
<organism evidence="11 12">
    <name type="scientific">Luteimonas yindakuii</name>
    <dbReference type="NCBI Taxonomy" id="2565782"/>
    <lineage>
        <taxon>Bacteria</taxon>
        <taxon>Pseudomonadati</taxon>
        <taxon>Pseudomonadota</taxon>
        <taxon>Gammaproteobacteria</taxon>
        <taxon>Lysobacterales</taxon>
        <taxon>Lysobacteraceae</taxon>
        <taxon>Luteimonas</taxon>
    </lineage>
</organism>
<dbReference type="PROSITE" id="PS00534">
    <property type="entry name" value="FERROCHELATASE"/>
    <property type="match status" value="1"/>
</dbReference>
<dbReference type="CDD" id="cd03411">
    <property type="entry name" value="Ferrochelatase_N"/>
    <property type="match status" value="1"/>
</dbReference>
<dbReference type="AlphaFoldDB" id="A0A4Z1R6L9"/>
<dbReference type="CDD" id="cd00419">
    <property type="entry name" value="Ferrochelatase_C"/>
    <property type="match status" value="1"/>
</dbReference>
<evidence type="ECO:0000313" key="12">
    <source>
        <dbReference type="Proteomes" id="UP000298681"/>
    </source>
</evidence>
<evidence type="ECO:0000256" key="3">
    <source>
        <dbReference type="ARBA" id="ARBA00022723"/>
    </source>
</evidence>
<evidence type="ECO:0000256" key="5">
    <source>
        <dbReference type="ARBA" id="ARBA00023133"/>
    </source>
</evidence>
<sequence>MSQPSPAPTAHPPTDAHDAVLLVNLGTPEAPTPDAVRRYLLEFLSDRRVVSLPPLLWQPILRGAVLPLRCKRVAALYADIWMEGGSPLLVYTRGLAERVAERLPGLRVAHAMRYGTPSLVRELERLKAEGARRVLVLPLYPQYSTTTTASVDDVAGRAALPVRVVQDYHVDAGWVEAVAASIRAAWQVQPRGERLLFSFHGIPQRVVDAGDPYQAQCRASTVAVARALGLPDDGIMLTFQSRFGREKWLQPYTDATMRALGESGVKRIDVVCPGFAVDCLETLEEIALQNAELFREHGGETLRYIPCLNADPGHADALAALVARELQQWTPDTH</sequence>
<protein>
    <recommendedName>
        <fullName evidence="9 10">Ferrochelatase</fullName>
        <ecNumber evidence="9 10">4.98.1.1</ecNumber>
    </recommendedName>
    <alternativeName>
        <fullName evidence="9">Heme synthase</fullName>
    </alternativeName>
    <alternativeName>
        <fullName evidence="9">Protoheme ferro-lyase</fullName>
    </alternativeName>
</protein>
<evidence type="ECO:0000256" key="6">
    <source>
        <dbReference type="ARBA" id="ARBA00023239"/>
    </source>
</evidence>
<dbReference type="UniPathway" id="UPA00252">
    <property type="reaction ID" value="UER00325"/>
</dbReference>
<keyword evidence="12" id="KW-1185">Reference proteome</keyword>
<dbReference type="InterPro" id="IPR001015">
    <property type="entry name" value="Ferrochelatase"/>
</dbReference>
<dbReference type="RefSeq" id="WP_134674455.1">
    <property type="nucleotide sequence ID" value="NZ_SPUH01000001.1"/>
</dbReference>
<evidence type="ECO:0000256" key="9">
    <source>
        <dbReference type="HAMAP-Rule" id="MF_00323"/>
    </source>
</evidence>
<gene>
    <name evidence="9" type="primary">hemH</name>
    <name evidence="11" type="ORF">E4582_10225</name>
</gene>
<keyword evidence="4 9" id="KW-0408">Iron</keyword>
<dbReference type="GO" id="GO:0046872">
    <property type="term" value="F:metal ion binding"/>
    <property type="evidence" value="ECO:0007669"/>
    <property type="project" value="UniProtKB-KW"/>
</dbReference>
<dbReference type="Pfam" id="PF00762">
    <property type="entry name" value="Ferrochelatase"/>
    <property type="match status" value="1"/>
</dbReference>
<evidence type="ECO:0000256" key="4">
    <source>
        <dbReference type="ARBA" id="ARBA00023004"/>
    </source>
</evidence>
<feature type="binding site" evidence="9">
    <location>
        <position position="281"/>
    </location>
    <ligand>
        <name>Fe(2+)</name>
        <dbReference type="ChEBI" id="CHEBI:29033"/>
    </ligand>
</feature>
<dbReference type="EC" id="4.98.1.1" evidence="9 10"/>
<dbReference type="GO" id="GO:0004325">
    <property type="term" value="F:ferrochelatase activity"/>
    <property type="evidence" value="ECO:0007669"/>
    <property type="project" value="UniProtKB-UniRule"/>
</dbReference>
<accession>A0A4Z1R6L9</accession>
<comment type="similarity">
    <text evidence="1 9 10">Belongs to the ferrochelatase family.</text>
</comment>
<dbReference type="InterPro" id="IPR019772">
    <property type="entry name" value="Ferrochelatase_AS"/>
</dbReference>
<comment type="catalytic activity">
    <reaction evidence="8">
        <text>Fe-coproporphyrin III + 2 H(+) = coproporphyrin III + Fe(2+)</text>
        <dbReference type="Rhea" id="RHEA:49572"/>
        <dbReference type="ChEBI" id="CHEBI:15378"/>
        <dbReference type="ChEBI" id="CHEBI:29033"/>
        <dbReference type="ChEBI" id="CHEBI:68438"/>
        <dbReference type="ChEBI" id="CHEBI:131725"/>
        <dbReference type="EC" id="4.99.1.9"/>
    </reaction>
    <physiologicalReaction direction="right-to-left" evidence="8">
        <dbReference type="Rhea" id="RHEA:49574"/>
    </physiologicalReaction>
</comment>
<proteinExistence type="inferred from homology"/>
<keyword evidence="6 9" id="KW-0456">Lyase</keyword>
<dbReference type="GO" id="GO:0005737">
    <property type="term" value="C:cytoplasm"/>
    <property type="evidence" value="ECO:0007669"/>
    <property type="project" value="UniProtKB-SubCell"/>
</dbReference>
<dbReference type="SUPFAM" id="SSF53800">
    <property type="entry name" value="Chelatase"/>
    <property type="match status" value="1"/>
</dbReference>
<comment type="caution">
    <text evidence="11">The sequence shown here is derived from an EMBL/GenBank/DDBJ whole genome shotgun (WGS) entry which is preliminary data.</text>
</comment>
<dbReference type="InterPro" id="IPR033659">
    <property type="entry name" value="Ferrochelatase_N"/>
</dbReference>
<feature type="binding site" evidence="9">
    <location>
        <position position="200"/>
    </location>
    <ligand>
        <name>Fe(2+)</name>
        <dbReference type="ChEBI" id="CHEBI:29033"/>
    </ligand>
</feature>
<dbReference type="EMBL" id="SPUH01000001">
    <property type="protein sequence ID" value="TKS55100.1"/>
    <property type="molecule type" value="Genomic_DNA"/>
</dbReference>
<evidence type="ECO:0000256" key="1">
    <source>
        <dbReference type="ARBA" id="ARBA00007718"/>
    </source>
</evidence>
<comment type="catalytic activity">
    <reaction evidence="9 10">
        <text>heme b + 2 H(+) = protoporphyrin IX + Fe(2+)</text>
        <dbReference type="Rhea" id="RHEA:22584"/>
        <dbReference type="ChEBI" id="CHEBI:15378"/>
        <dbReference type="ChEBI" id="CHEBI:29033"/>
        <dbReference type="ChEBI" id="CHEBI:57306"/>
        <dbReference type="ChEBI" id="CHEBI:60344"/>
        <dbReference type="EC" id="4.98.1.1"/>
    </reaction>
</comment>
<evidence type="ECO:0000256" key="7">
    <source>
        <dbReference type="ARBA" id="ARBA00023244"/>
    </source>
</evidence>
<evidence type="ECO:0000256" key="2">
    <source>
        <dbReference type="ARBA" id="ARBA00022490"/>
    </source>
</evidence>
<reference evidence="11 12" key="1">
    <citation type="submission" date="2019-01" db="EMBL/GenBank/DDBJ databases">
        <authorList>
            <person name="Zhang S."/>
        </authorList>
    </citation>
    <scope>NUCLEOTIDE SEQUENCE [LARGE SCALE GENOMIC DNA]</scope>
    <source>
        <strain evidence="11 12">1626</strain>
    </source>
</reference>
<comment type="pathway">
    <text evidence="9 10">Porphyrin-containing compound metabolism; protoheme biosynthesis; protoheme from protoporphyrin-IX: step 1/1.</text>
</comment>
<dbReference type="PANTHER" id="PTHR11108">
    <property type="entry name" value="FERROCHELATASE"/>
    <property type="match status" value="1"/>
</dbReference>
<comment type="subcellular location">
    <subcellularLocation>
        <location evidence="9 10">Cytoplasm</location>
    </subcellularLocation>
</comment>
<keyword evidence="5 9" id="KW-0350">Heme biosynthesis</keyword>
<keyword evidence="2 9" id="KW-0963">Cytoplasm</keyword>
<dbReference type="GO" id="GO:0006783">
    <property type="term" value="P:heme biosynthetic process"/>
    <property type="evidence" value="ECO:0007669"/>
    <property type="project" value="UniProtKB-UniRule"/>
</dbReference>
<evidence type="ECO:0000256" key="8">
    <source>
        <dbReference type="ARBA" id="ARBA00024536"/>
    </source>
</evidence>
<evidence type="ECO:0000313" key="11">
    <source>
        <dbReference type="EMBL" id="TKS55100.1"/>
    </source>
</evidence>
<dbReference type="FunFam" id="3.40.50.1400:FF:000002">
    <property type="entry name" value="Ferrochelatase"/>
    <property type="match status" value="1"/>
</dbReference>
<keyword evidence="7 9" id="KW-0627">Porphyrin biosynthesis</keyword>
<comment type="function">
    <text evidence="9 10">Catalyzes the ferrous insertion into protoporphyrin IX.</text>
</comment>
<dbReference type="NCBIfam" id="TIGR00109">
    <property type="entry name" value="hemH"/>
    <property type="match status" value="1"/>
</dbReference>
<keyword evidence="3 9" id="KW-0479">Metal-binding</keyword>